<dbReference type="SUPFAM" id="SSF54637">
    <property type="entry name" value="Thioesterase/thiol ester dehydrase-isomerase"/>
    <property type="match status" value="1"/>
</dbReference>
<dbReference type="NCBIfam" id="TIGR00369">
    <property type="entry name" value="unchar_dom_1"/>
    <property type="match status" value="1"/>
</dbReference>
<name>A0A7T0KHB0_9CORY</name>
<feature type="domain" description="Thioesterase" evidence="3">
    <location>
        <begin position="66"/>
        <end position="138"/>
    </location>
</feature>
<dbReference type="PANTHER" id="PTHR43240:SF5">
    <property type="entry name" value="1,4-DIHYDROXY-2-NAPHTHOYL-COA THIOESTERASE 1"/>
    <property type="match status" value="1"/>
</dbReference>
<dbReference type="Pfam" id="PF03061">
    <property type="entry name" value="4HBT"/>
    <property type="match status" value="1"/>
</dbReference>
<evidence type="ECO:0000256" key="1">
    <source>
        <dbReference type="ARBA" id="ARBA00008324"/>
    </source>
</evidence>
<dbReference type="RefSeq" id="WP_196823629.1">
    <property type="nucleotide sequence ID" value="NZ_CP064954.1"/>
</dbReference>
<evidence type="ECO:0000313" key="5">
    <source>
        <dbReference type="Proteomes" id="UP000594681"/>
    </source>
</evidence>
<dbReference type="PANTHER" id="PTHR43240">
    <property type="entry name" value="1,4-DIHYDROXY-2-NAPHTHOYL-COA THIOESTERASE 1"/>
    <property type="match status" value="1"/>
</dbReference>
<dbReference type="GO" id="GO:0061522">
    <property type="term" value="F:1,4-dihydroxy-2-naphthoyl-CoA thioesterase activity"/>
    <property type="evidence" value="ECO:0007669"/>
    <property type="project" value="TreeGrafter"/>
</dbReference>
<dbReference type="InterPro" id="IPR029069">
    <property type="entry name" value="HotDog_dom_sf"/>
</dbReference>
<dbReference type="GO" id="GO:0005829">
    <property type="term" value="C:cytosol"/>
    <property type="evidence" value="ECO:0007669"/>
    <property type="project" value="TreeGrafter"/>
</dbReference>
<keyword evidence="5" id="KW-1185">Reference proteome</keyword>
<organism evidence="4 5">
    <name type="scientific">Corynebacterium lizhenjunii</name>
    <dbReference type="NCBI Taxonomy" id="2709394"/>
    <lineage>
        <taxon>Bacteria</taxon>
        <taxon>Bacillati</taxon>
        <taxon>Actinomycetota</taxon>
        <taxon>Actinomycetes</taxon>
        <taxon>Mycobacteriales</taxon>
        <taxon>Corynebacteriaceae</taxon>
        <taxon>Corynebacterium</taxon>
    </lineage>
</organism>
<dbReference type="AlphaFoldDB" id="A0A7T0KHB0"/>
<evidence type="ECO:0000313" key="4">
    <source>
        <dbReference type="EMBL" id="QPK80169.1"/>
    </source>
</evidence>
<proteinExistence type="inferred from homology"/>
<evidence type="ECO:0000259" key="3">
    <source>
        <dbReference type="Pfam" id="PF03061"/>
    </source>
</evidence>
<dbReference type="Gene3D" id="3.10.129.10">
    <property type="entry name" value="Hotdog Thioesterase"/>
    <property type="match status" value="1"/>
</dbReference>
<dbReference type="EMBL" id="CP064954">
    <property type="protein sequence ID" value="QPK80169.1"/>
    <property type="molecule type" value="Genomic_DNA"/>
</dbReference>
<accession>A0A7T0KHB0</accession>
<evidence type="ECO:0000256" key="2">
    <source>
        <dbReference type="ARBA" id="ARBA00022801"/>
    </source>
</evidence>
<dbReference type="InterPro" id="IPR006683">
    <property type="entry name" value="Thioestr_dom"/>
</dbReference>
<dbReference type="KEGG" id="cliz:G7Y31_05710"/>
<dbReference type="CDD" id="cd03443">
    <property type="entry name" value="PaaI_thioesterase"/>
    <property type="match status" value="1"/>
</dbReference>
<reference evidence="4 5" key="1">
    <citation type="submission" date="2020-11" db="EMBL/GenBank/DDBJ databases">
        <title>Corynebacterium sp. ZJ-599.</title>
        <authorList>
            <person name="Zhou J."/>
        </authorList>
    </citation>
    <scope>NUCLEOTIDE SEQUENCE [LARGE SCALE GENOMIC DNA]</scope>
    <source>
        <strain evidence="4 5">ZJ-599</strain>
    </source>
</reference>
<dbReference type="Proteomes" id="UP000594681">
    <property type="component" value="Chromosome"/>
</dbReference>
<gene>
    <name evidence="4" type="ORF">G7Y31_05710</name>
</gene>
<comment type="similarity">
    <text evidence="1">Belongs to the thioesterase PaaI family.</text>
</comment>
<dbReference type="InterPro" id="IPR003736">
    <property type="entry name" value="PAAI_dom"/>
</dbReference>
<keyword evidence="2" id="KW-0378">Hydrolase</keyword>
<protein>
    <submittedName>
        <fullName evidence="4">PaaI family thioesterase</fullName>
    </submittedName>
</protein>
<sequence length="152" mass="16268">MNQDFQNLQTIMATARERALTPEELEILNQANRGFDATLGLRYTHISNGEVRGELEVGPGHHQPWGIANGGVYASIAESLGSIAGIVAAGGAVMGVNNNTNFIKPVRSGTIKGVARPTQVGRRTQLWVVDMFQEETLVATSVLRTIVAAPES</sequence>